<dbReference type="PANTHER" id="PTHR43580">
    <property type="entry name" value="OXIDOREDUCTASE GLYR1-RELATED"/>
    <property type="match status" value="1"/>
</dbReference>
<evidence type="ECO:0000259" key="3">
    <source>
        <dbReference type="Pfam" id="PF21761"/>
    </source>
</evidence>
<dbReference type="InterPro" id="IPR015815">
    <property type="entry name" value="HIBADH-related"/>
</dbReference>
<sequence>MGDTTILGAGEMGAALARALLRGGSSLTIWNRTAARAAALVNEGASLAPGAAAAVSASPIVIVCVSNYAATREILQTPAVAAGLAGRVLVQLSTGTPQEARELGAWAREQGADYVDGAILAWPRQIGGPSAVILASGEEPALARADAALRLLAGGLTPMGAELGSSAALFAAVLAYLAMRWIGICHGARICEVEGLGVAGFGEVLAGLSGVLAEDARHMGEVIASGRFDRPESTLATAGGDVARLVQHAREAGIDGEVPRFAASLFRRAIDAGHGAEEHAALIKVLRGAA</sequence>
<dbReference type="Pfam" id="PF03446">
    <property type="entry name" value="NAD_binding_2"/>
    <property type="match status" value="1"/>
</dbReference>
<dbReference type="InterPro" id="IPR013328">
    <property type="entry name" value="6PGD_dom2"/>
</dbReference>
<keyword evidence="1" id="KW-0560">Oxidoreductase</keyword>
<evidence type="ECO:0000313" key="5">
    <source>
        <dbReference type="Proteomes" id="UP001164459"/>
    </source>
</evidence>
<feature type="domain" description="6-phosphogluconate dehydrogenase NADP-binding" evidence="2">
    <location>
        <begin position="5"/>
        <end position="156"/>
    </location>
</feature>
<accession>A0ABY7HJ89</accession>
<dbReference type="Pfam" id="PF21761">
    <property type="entry name" value="RedAm-like_C"/>
    <property type="match status" value="1"/>
</dbReference>
<dbReference type="InterPro" id="IPR048666">
    <property type="entry name" value="RedAm-like_C"/>
</dbReference>
<organism evidence="4 5">
    <name type="scientific">Nannocystis punicea</name>
    <dbReference type="NCBI Taxonomy" id="2995304"/>
    <lineage>
        <taxon>Bacteria</taxon>
        <taxon>Pseudomonadati</taxon>
        <taxon>Myxococcota</taxon>
        <taxon>Polyangia</taxon>
        <taxon>Nannocystales</taxon>
        <taxon>Nannocystaceae</taxon>
        <taxon>Nannocystis</taxon>
    </lineage>
</organism>
<dbReference type="Proteomes" id="UP001164459">
    <property type="component" value="Chromosome"/>
</dbReference>
<feature type="domain" description="NADPH-dependent reductive aminase-like C-terminal" evidence="3">
    <location>
        <begin position="167"/>
        <end position="287"/>
    </location>
</feature>
<dbReference type="EMBL" id="CP114040">
    <property type="protein sequence ID" value="WAS99353.1"/>
    <property type="molecule type" value="Genomic_DNA"/>
</dbReference>
<dbReference type="PANTHER" id="PTHR43580:SF2">
    <property type="entry name" value="CYTOKINE-LIKE NUCLEAR FACTOR N-PAC"/>
    <property type="match status" value="1"/>
</dbReference>
<dbReference type="InterPro" id="IPR006115">
    <property type="entry name" value="6PGDH_NADP-bd"/>
</dbReference>
<gene>
    <name evidence="4" type="ORF">O0S08_24765</name>
</gene>
<dbReference type="RefSeq" id="WP_269041714.1">
    <property type="nucleotide sequence ID" value="NZ_CP114040.1"/>
</dbReference>
<dbReference type="Gene3D" id="1.10.1040.10">
    <property type="entry name" value="N-(1-d-carboxylethyl)-l-norvaline Dehydrogenase, domain 2"/>
    <property type="match status" value="1"/>
</dbReference>
<evidence type="ECO:0000313" key="4">
    <source>
        <dbReference type="EMBL" id="WAS99353.1"/>
    </source>
</evidence>
<proteinExistence type="predicted"/>
<dbReference type="SUPFAM" id="SSF48179">
    <property type="entry name" value="6-phosphogluconate dehydrogenase C-terminal domain-like"/>
    <property type="match status" value="1"/>
</dbReference>
<dbReference type="InterPro" id="IPR008927">
    <property type="entry name" value="6-PGluconate_DH-like_C_sf"/>
</dbReference>
<dbReference type="InterPro" id="IPR051265">
    <property type="entry name" value="HIBADH-related_NP60_sf"/>
</dbReference>
<protein>
    <submittedName>
        <fullName evidence="4">NAD(P)-binding domain-containing protein</fullName>
    </submittedName>
</protein>
<reference evidence="4" key="1">
    <citation type="submission" date="2022-11" db="EMBL/GenBank/DDBJ databases">
        <title>Minimal conservation of predation-associated metabolite biosynthetic gene clusters underscores biosynthetic potential of Myxococcota including descriptions for ten novel species: Archangium lansinium sp. nov., Myxococcus landrumus sp. nov., Nannocystis bai.</title>
        <authorList>
            <person name="Ahearne A."/>
            <person name="Stevens C."/>
            <person name="Dowd S."/>
        </authorList>
    </citation>
    <scope>NUCLEOTIDE SEQUENCE</scope>
    <source>
        <strain evidence="4">Fl3</strain>
    </source>
</reference>
<dbReference type="PIRSF" id="PIRSF000103">
    <property type="entry name" value="HIBADH"/>
    <property type="match status" value="1"/>
</dbReference>
<keyword evidence="5" id="KW-1185">Reference proteome</keyword>
<name>A0ABY7HJ89_9BACT</name>
<evidence type="ECO:0000256" key="1">
    <source>
        <dbReference type="ARBA" id="ARBA00023002"/>
    </source>
</evidence>
<dbReference type="InterPro" id="IPR036291">
    <property type="entry name" value="NAD(P)-bd_dom_sf"/>
</dbReference>
<dbReference type="Gene3D" id="3.40.50.720">
    <property type="entry name" value="NAD(P)-binding Rossmann-like Domain"/>
    <property type="match status" value="1"/>
</dbReference>
<evidence type="ECO:0000259" key="2">
    <source>
        <dbReference type="Pfam" id="PF03446"/>
    </source>
</evidence>
<dbReference type="SUPFAM" id="SSF51735">
    <property type="entry name" value="NAD(P)-binding Rossmann-fold domains"/>
    <property type="match status" value="1"/>
</dbReference>